<protein>
    <submittedName>
        <fullName evidence="1">Uncharacterized protein</fullName>
    </submittedName>
</protein>
<dbReference type="Proteomes" id="UP000887116">
    <property type="component" value="Unassembled WGS sequence"/>
</dbReference>
<proteinExistence type="predicted"/>
<dbReference type="EMBL" id="BMAO01010078">
    <property type="protein sequence ID" value="GFQ64605.1"/>
    <property type="molecule type" value="Genomic_DNA"/>
</dbReference>
<evidence type="ECO:0000313" key="1">
    <source>
        <dbReference type="EMBL" id="GFQ64605.1"/>
    </source>
</evidence>
<comment type="caution">
    <text evidence="1">The sequence shown here is derived from an EMBL/GenBank/DDBJ whole genome shotgun (WGS) entry which is preliminary data.</text>
</comment>
<sequence>MSDGVQHQNFLRSVGYSLEILVSYMSQVISCGSRPHPAVARLRVVYANHCYSYWRRYEKNFLMCGKIATISSKQWVVQMHKR</sequence>
<accession>A0A8X6HSW3</accession>
<keyword evidence="2" id="KW-1185">Reference proteome</keyword>
<dbReference type="AlphaFoldDB" id="A0A8X6HSW3"/>
<reference evidence="1" key="1">
    <citation type="submission" date="2020-07" db="EMBL/GenBank/DDBJ databases">
        <title>Multicomponent nature underlies the extraordinary mechanical properties of spider dragline silk.</title>
        <authorList>
            <person name="Kono N."/>
            <person name="Nakamura H."/>
            <person name="Mori M."/>
            <person name="Yoshida Y."/>
            <person name="Ohtoshi R."/>
            <person name="Malay A.D."/>
            <person name="Moran D.A.P."/>
            <person name="Tomita M."/>
            <person name="Numata K."/>
            <person name="Arakawa K."/>
        </authorList>
    </citation>
    <scope>NUCLEOTIDE SEQUENCE</scope>
</reference>
<evidence type="ECO:0000313" key="2">
    <source>
        <dbReference type="Proteomes" id="UP000887116"/>
    </source>
</evidence>
<gene>
    <name evidence="1" type="ORF">TNCT_337651</name>
</gene>
<organism evidence="1 2">
    <name type="scientific">Trichonephila clavata</name>
    <name type="common">Joro spider</name>
    <name type="synonym">Nephila clavata</name>
    <dbReference type="NCBI Taxonomy" id="2740835"/>
    <lineage>
        <taxon>Eukaryota</taxon>
        <taxon>Metazoa</taxon>
        <taxon>Ecdysozoa</taxon>
        <taxon>Arthropoda</taxon>
        <taxon>Chelicerata</taxon>
        <taxon>Arachnida</taxon>
        <taxon>Araneae</taxon>
        <taxon>Araneomorphae</taxon>
        <taxon>Entelegynae</taxon>
        <taxon>Araneoidea</taxon>
        <taxon>Nephilidae</taxon>
        <taxon>Trichonephila</taxon>
    </lineage>
</organism>
<name>A0A8X6HSW3_TRICU</name>